<dbReference type="KEGG" id="tye:THEYE_A1092"/>
<proteinExistence type="predicted"/>
<dbReference type="NCBIfam" id="TIGR02682">
    <property type="entry name" value="cas_csx11"/>
    <property type="match status" value="1"/>
</dbReference>
<protein>
    <submittedName>
        <fullName evidence="1">Crispr-associated protein, Csx11 family</fullName>
    </submittedName>
</protein>
<reference evidence="1 2" key="2">
    <citation type="journal article" date="2015" name="Genome Announc.">
        <title>Genome Sequence of the Sulfate-Reducing Thermophilic Bacterium Thermodesulfovibrio yellowstonii Strain DSM 11347T (Phylum Nitrospirae).</title>
        <authorList>
            <person name="Bhatnagar S."/>
            <person name="Badger J.H."/>
            <person name="Madupu R."/>
            <person name="Khouri H.M."/>
            <person name="O'Connor E.M."/>
            <person name="Robb F.T."/>
            <person name="Ward N.L."/>
            <person name="Eisen J.A."/>
        </authorList>
    </citation>
    <scope>NUCLEOTIDE SEQUENCE [LARGE SCALE GENOMIC DNA]</scope>
    <source>
        <strain evidence="2">ATCC 51303 / DSM 11347 / YP87</strain>
    </source>
</reference>
<dbReference type="InParanoid" id="B5YL01"/>
<dbReference type="PATRIC" id="fig|289376.4.peg.1070"/>
<evidence type="ECO:0000313" key="2">
    <source>
        <dbReference type="Proteomes" id="UP000000718"/>
    </source>
</evidence>
<dbReference type="EnsemblBacteria" id="ACI20830">
    <property type="protein sequence ID" value="ACI20830"/>
    <property type="gene ID" value="THEYE_A1092"/>
</dbReference>
<reference evidence="2" key="1">
    <citation type="submission" date="2008-08" db="EMBL/GenBank/DDBJ databases">
        <title>The complete genome sequence of Thermodesulfovibrio yellowstonii strain ATCC 51303 / DSM 11347 / YP87.</title>
        <authorList>
            <person name="Dodson R.J."/>
            <person name="Durkin A.S."/>
            <person name="Wu M."/>
            <person name="Eisen J."/>
            <person name="Sutton G."/>
        </authorList>
    </citation>
    <scope>NUCLEOTIDE SEQUENCE [LARGE SCALE GENOMIC DNA]</scope>
    <source>
        <strain evidence="2">ATCC 51303 / DSM 11347 / YP87</strain>
    </source>
</reference>
<dbReference type="eggNOG" id="COG1353">
    <property type="taxonomic scope" value="Bacteria"/>
</dbReference>
<name>B5YL01_THEYD</name>
<evidence type="ECO:0000313" key="1">
    <source>
        <dbReference type="EMBL" id="ACI20830.1"/>
    </source>
</evidence>
<dbReference type="EMBL" id="CP001147">
    <property type="protein sequence ID" value="ACI20830.1"/>
    <property type="molecule type" value="Genomic_DNA"/>
</dbReference>
<dbReference type="InterPro" id="IPR014055">
    <property type="entry name" value="CRISPR-assoc_prot_Csx11"/>
</dbReference>
<dbReference type="STRING" id="289376.THEYE_A1092"/>
<organism evidence="1 2">
    <name type="scientific">Thermodesulfovibrio yellowstonii (strain ATCC 51303 / DSM 11347 / YP87)</name>
    <dbReference type="NCBI Taxonomy" id="289376"/>
    <lineage>
        <taxon>Bacteria</taxon>
        <taxon>Pseudomonadati</taxon>
        <taxon>Nitrospirota</taxon>
        <taxon>Thermodesulfovibrionia</taxon>
        <taxon>Thermodesulfovibrionales</taxon>
        <taxon>Thermodesulfovibrionaceae</taxon>
        <taxon>Thermodesulfovibrio</taxon>
    </lineage>
</organism>
<dbReference type="RefSeq" id="WP_012545561.1">
    <property type="nucleotide sequence ID" value="NC_011296.1"/>
</dbReference>
<dbReference type="OrthoDB" id="9792861at2"/>
<dbReference type="HOGENOM" id="CLU_007515_0_0_0"/>
<keyword evidence="2" id="KW-1185">Reference proteome</keyword>
<dbReference type="CDD" id="cd09701">
    <property type="entry name" value="Cas10_III"/>
    <property type="match status" value="1"/>
</dbReference>
<sequence length="983" mass="114316">MNSLLEKLKNNRTAILLAEIGAYLHLLGRFSKEFIYSNAEDADPNCDNFDYQNICNDNRFFGNFSLKDLLQNDIWKTYLNKFISDKDLKDLKQNLTTFCDFIKKHTWTQTPQGLCKILADAHGIVSGIDKALAGRGKGGKQRKRYTFKTSAFGYGEKIELLENNKLKEEFFNALGEVLEKIKNGLPDISYEDYRNFISLIMNYYSKTIGETRRPINEISLFDYAHMIASLLKSNLVKIIGCGWYEPRGNSKWRVMRINIDVIGLISKGLKIGDISGYKNELDSVYDKLKKIIEYIYPLGNEIYRDSTGIYFSSPDMDISEVISKLREDLTCVDFELQISQSHSSRSLVSLASEREKSLSEIVFPHISKTKVSASMDHEGKDICPVCRIRLKEESKDRCIRCQERYEKRARSWLDKNERSKETIWIDEVADHNDRVALIFGQFDLRKWLSGEYLDTFISQTFESWRNENNSICSKLSINKIEDLEKQFESMFFKTINDNQKELCKSFIGIKPENFTKNFWEPIAERDATGQAMNLTNNPDKAKYLIKLLFRKHPSPARIRRIWNTTEDFIKNTLINNILSKHSYGEASSHVNLRNKRIQLIISPSPNIPIGSTIDIDIDGVRLSPVCVDKSKGIFITTTNLQILSIKGKTPEEISLWMKEKPIKVKKEGDVQWVGGYRITNVIPPNEAFQDYYPYIPIYNYPDQFMLLIPAYDALNIAQKIFEQYEVQFSKVMDRLPFHLGIIAFHRRTPLYIAMDAAKRLIKAFNTKTKTIKAKVESIEDTPENKHRKLTITPDQDFSSVPLEWQISYSTGDPNQEDEWHPYIRIENKPSHTGGYFFDYDGMGNYVVHVKGLKSNDCIKIETSYFKLVFLESASDRFRIDDNLRALDDIKRIDDLWNDIQNLVRNRNIGLAQVYAFWQETKKRYEDYNGDSIWKKFVSSSLINIFKLSPTRDRDLFKKFFQATKDGLLDICIHWNLKVRKQKP</sequence>
<gene>
    <name evidence="1" type="ordered locus">THEYE_A1092</name>
</gene>
<dbReference type="AlphaFoldDB" id="B5YL01"/>
<accession>B5YL01</accession>
<dbReference type="Proteomes" id="UP000000718">
    <property type="component" value="Chromosome"/>
</dbReference>